<feature type="transmembrane region" description="Helical" evidence="5">
    <location>
        <begin position="100"/>
        <end position="126"/>
    </location>
</feature>
<proteinExistence type="predicted"/>
<organism evidence="6 7">
    <name type="scientific">Marinobacter subterrani</name>
    <dbReference type="NCBI Taxonomy" id="1658765"/>
    <lineage>
        <taxon>Bacteria</taxon>
        <taxon>Pseudomonadati</taxon>
        <taxon>Pseudomonadota</taxon>
        <taxon>Gammaproteobacteria</taxon>
        <taxon>Pseudomonadales</taxon>
        <taxon>Marinobacteraceae</taxon>
        <taxon>Marinobacter</taxon>
    </lineage>
</organism>
<gene>
    <name evidence="6" type="ORF">Msub_12313</name>
</gene>
<evidence type="ECO:0000256" key="2">
    <source>
        <dbReference type="ARBA" id="ARBA00022692"/>
    </source>
</evidence>
<dbReference type="PANTHER" id="PTHR30249:SF0">
    <property type="entry name" value="PLASTIDAL GLYCOLATE_GLYCERATE TRANSLOCATOR 1, CHLOROPLASTIC"/>
    <property type="match status" value="1"/>
</dbReference>
<evidence type="ECO:0000256" key="5">
    <source>
        <dbReference type="SAM" id="Phobius"/>
    </source>
</evidence>
<name>A0A0J7JE19_9GAMM</name>
<feature type="transmembrane region" description="Helical" evidence="5">
    <location>
        <begin position="156"/>
        <end position="175"/>
    </location>
</feature>
<dbReference type="STRING" id="1658765.Msub_12313"/>
<dbReference type="AlphaFoldDB" id="A0A0J7JE19"/>
<reference evidence="6 7" key="1">
    <citation type="submission" date="2015-06" db="EMBL/GenBank/DDBJ databases">
        <title>Marinobacter subterrani, a genetically tractable neutrophilic iron-oxidizing strain isolated from the Soudan Iron Mine.</title>
        <authorList>
            <person name="Bonis B.M."/>
            <person name="Gralnick J.A."/>
        </authorList>
    </citation>
    <scope>NUCLEOTIDE SEQUENCE [LARGE SCALE GENOMIC DNA]</scope>
    <source>
        <strain evidence="6 7">JG233</strain>
    </source>
</reference>
<evidence type="ECO:0000256" key="1">
    <source>
        <dbReference type="ARBA" id="ARBA00004141"/>
    </source>
</evidence>
<dbReference type="PANTHER" id="PTHR30249">
    <property type="entry name" value="PUTATIVE SEROTONIN TRANSPORTER"/>
    <property type="match status" value="1"/>
</dbReference>
<evidence type="ECO:0000313" key="7">
    <source>
        <dbReference type="Proteomes" id="UP000036102"/>
    </source>
</evidence>
<dbReference type="GO" id="GO:0016020">
    <property type="term" value="C:membrane"/>
    <property type="evidence" value="ECO:0007669"/>
    <property type="project" value="UniProtKB-SubCell"/>
</dbReference>
<comment type="caution">
    <text evidence="6">The sequence shown here is derived from an EMBL/GenBank/DDBJ whole genome shotgun (WGS) entry which is preliminary data.</text>
</comment>
<dbReference type="OrthoDB" id="9811701at2"/>
<comment type="subcellular location">
    <subcellularLocation>
        <location evidence="1">Membrane</location>
        <topology evidence="1">Multi-pass membrane protein</topology>
    </subcellularLocation>
</comment>
<dbReference type="GO" id="GO:0016787">
    <property type="term" value="F:hydrolase activity"/>
    <property type="evidence" value="ECO:0007669"/>
    <property type="project" value="UniProtKB-KW"/>
</dbReference>
<keyword evidence="3 5" id="KW-1133">Transmembrane helix</keyword>
<keyword evidence="7" id="KW-1185">Reference proteome</keyword>
<feature type="transmembrane region" description="Helical" evidence="5">
    <location>
        <begin position="68"/>
        <end position="88"/>
    </location>
</feature>
<dbReference type="EMBL" id="LFBU01000001">
    <property type="protein sequence ID" value="KMQ76104.1"/>
    <property type="molecule type" value="Genomic_DNA"/>
</dbReference>
<keyword evidence="4 5" id="KW-0472">Membrane</keyword>
<dbReference type="Pfam" id="PF04172">
    <property type="entry name" value="LrgB"/>
    <property type="match status" value="1"/>
</dbReference>
<keyword evidence="2 5" id="KW-0812">Transmembrane</keyword>
<dbReference type="RefSeq" id="WP_048496121.1">
    <property type="nucleotide sequence ID" value="NZ_LFBU01000001.1"/>
</dbReference>
<dbReference type="InterPro" id="IPR007300">
    <property type="entry name" value="CidB/LrgB"/>
</dbReference>
<keyword evidence="6" id="KW-0378">Hydrolase</keyword>
<evidence type="ECO:0000313" key="6">
    <source>
        <dbReference type="EMBL" id="KMQ76104.1"/>
    </source>
</evidence>
<evidence type="ECO:0000256" key="4">
    <source>
        <dbReference type="ARBA" id="ARBA00023136"/>
    </source>
</evidence>
<feature type="transmembrane region" description="Helical" evidence="5">
    <location>
        <begin position="215"/>
        <end position="236"/>
    </location>
</feature>
<accession>A0A0J7JE19</accession>
<evidence type="ECO:0000256" key="3">
    <source>
        <dbReference type="ARBA" id="ARBA00022989"/>
    </source>
</evidence>
<dbReference type="Proteomes" id="UP000036102">
    <property type="component" value="Unassembled WGS sequence"/>
</dbReference>
<dbReference type="PATRIC" id="fig|1658765.3.peg.2328"/>
<protein>
    <submittedName>
        <fullName evidence="6">Putative effector of murein hydrolase</fullName>
    </submittedName>
</protein>
<feature type="transmembrane region" description="Helical" evidence="5">
    <location>
        <begin position="12"/>
        <end position="31"/>
    </location>
</feature>
<sequence length="248" mass="25891">MNEPGLRDIWVYLSASPLLGLTITLVAYGLAYRLYLKTNSNPLANPVVTSVAMLILLLLATGTSYSDYFAGGQFVHFLLGPATVALAVPLYQQFSRLRQLWLPVTISLFCGVVIAAGSSIGLARMLGGSLEIQMSLAPKSATAPVAMGISEKIGGLPSLTAVLVVITGITGAVLGTKLFDWIRVRDDTAKGIAMGVAAHGIGTARAFQVSPQMGAFSGLAMALSAFATALLVPWLVDLLAAWLPSVNA</sequence>
<feature type="transmembrane region" description="Helical" evidence="5">
    <location>
        <begin position="43"/>
        <end position="62"/>
    </location>
</feature>